<evidence type="ECO:0000256" key="12">
    <source>
        <dbReference type="SAM" id="Phobius"/>
    </source>
</evidence>
<evidence type="ECO:0000256" key="7">
    <source>
        <dbReference type="ARBA" id="ARBA00022692"/>
    </source>
</evidence>
<evidence type="ECO:0000256" key="1">
    <source>
        <dbReference type="ARBA" id="ARBA00003408"/>
    </source>
</evidence>
<keyword evidence="9" id="KW-0406">Ion transport</keyword>
<feature type="transmembrane region" description="Helical" evidence="12">
    <location>
        <begin position="387"/>
        <end position="408"/>
    </location>
</feature>
<feature type="transmembrane region" description="Helical" evidence="12">
    <location>
        <begin position="87"/>
        <end position="109"/>
    </location>
</feature>
<evidence type="ECO:0000256" key="3">
    <source>
        <dbReference type="ARBA" id="ARBA00020268"/>
    </source>
</evidence>
<dbReference type="PIRSF" id="PIRSF006603">
    <property type="entry name" value="DinF"/>
    <property type="match status" value="1"/>
</dbReference>
<evidence type="ECO:0000256" key="4">
    <source>
        <dbReference type="ARBA" id="ARBA00022448"/>
    </source>
</evidence>
<comment type="function">
    <text evidence="1">Multidrug efflux pump.</text>
</comment>
<dbReference type="PANTHER" id="PTHR43298:SF4">
    <property type="entry name" value="DRUG_SODIUM ANTIPORTER"/>
    <property type="match status" value="1"/>
</dbReference>
<feature type="transmembrane region" description="Helical" evidence="12">
    <location>
        <begin position="414"/>
        <end position="432"/>
    </location>
</feature>
<dbReference type="RefSeq" id="WP_030033200.1">
    <property type="nucleotide sequence ID" value="NZ_DF384213.1"/>
</dbReference>
<dbReference type="PANTHER" id="PTHR43298">
    <property type="entry name" value="MULTIDRUG RESISTANCE PROTEIN NORM-RELATED"/>
    <property type="match status" value="1"/>
</dbReference>
<comment type="subcellular location">
    <subcellularLocation>
        <location evidence="2">Cell membrane</location>
        <topology evidence="2">Multi-pass membrane protein</topology>
    </subcellularLocation>
</comment>
<dbReference type="GO" id="GO:0006811">
    <property type="term" value="P:monoatomic ion transport"/>
    <property type="evidence" value="ECO:0007669"/>
    <property type="project" value="UniProtKB-KW"/>
</dbReference>
<dbReference type="Pfam" id="PF01554">
    <property type="entry name" value="MatE"/>
    <property type="match status" value="2"/>
</dbReference>
<dbReference type="InterPro" id="IPR048279">
    <property type="entry name" value="MdtK-like"/>
</dbReference>
<keyword evidence="4" id="KW-0813">Transport</keyword>
<sequence>MTKKYPMKEILDTSIPIIAEMTLYNLMIVFDMMMIGNYGGNKCLTSVGLSNGVIFTLCDVFISVGLAVSLTSLIARSIGSRQYKSAQQYSICGLFLGIIISFLISYFMFHKSEKILYMAGARGDILKIANVFNKTMAISIFFKMNTEIINSILRGYKNTKIPFFTSIIVSSCKIILDFIFIFGIGRKGLGVFGAALASILSQIAGFIFSFIYMLDKVKFHGNINPFKLLRVDKIKDILNMYIPASLQEATFNISRLLCAFMIIKVGSISFAANQIANTIETIAVMPSEALAISATTLVGIKIGERNYKDAKKYANKCIYFAVSISLIFSLIFIFMPNLLVGCFLGNKEKKVIKLATLCLLVGAIEQPFIAASTVVEDVFKGMGDAKTPFIITVISSWCIRVPLFYYYIYKLKYSVVYVWWITAFQWFINFLLMKIILNKKFKQHQSCFLCKK</sequence>
<evidence type="ECO:0000256" key="2">
    <source>
        <dbReference type="ARBA" id="ARBA00004651"/>
    </source>
</evidence>
<keyword evidence="5" id="KW-0050">Antiport</keyword>
<dbReference type="HOGENOM" id="CLU_012893_5_0_9"/>
<dbReference type="InterPro" id="IPR050222">
    <property type="entry name" value="MATE_MdtK"/>
</dbReference>
<evidence type="ECO:0000256" key="10">
    <source>
        <dbReference type="ARBA" id="ARBA00023136"/>
    </source>
</evidence>
<dbReference type="GO" id="GO:0015297">
    <property type="term" value="F:antiporter activity"/>
    <property type="evidence" value="ECO:0007669"/>
    <property type="project" value="UniProtKB-KW"/>
</dbReference>
<accession>A0A0S6U143</accession>
<evidence type="ECO:0000256" key="11">
    <source>
        <dbReference type="ARBA" id="ARBA00031636"/>
    </source>
</evidence>
<evidence type="ECO:0000256" key="9">
    <source>
        <dbReference type="ARBA" id="ARBA00023065"/>
    </source>
</evidence>
<organism evidence="13">
    <name type="scientific">Clostridium botulinum B str. Osaka05</name>
    <dbReference type="NCBI Taxonomy" id="1407017"/>
    <lineage>
        <taxon>Bacteria</taxon>
        <taxon>Bacillati</taxon>
        <taxon>Bacillota</taxon>
        <taxon>Clostridia</taxon>
        <taxon>Eubacteriales</taxon>
        <taxon>Clostridiaceae</taxon>
        <taxon>Clostridium</taxon>
    </lineage>
</organism>
<dbReference type="NCBIfam" id="TIGR00797">
    <property type="entry name" value="matE"/>
    <property type="match status" value="1"/>
</dbReference>
<dbReference type="EMBL" id="DF384213">
    <property type="protein sequence ID" value="GAE00815.1"/>
    <property type="molecule type" value="Genomic_DNA"/>
</dbReference>
<reference evidence="13" key="1">
    <citation type="submission" date="2013-10" db="EMBL/GenBank/DDBJ databases">
        <title>Draft genome sequence of Clostridium botulinum type B strain Osaka05.</title>
        <authorList>
            <person name="Sakaguchi Y."/>
            <person name="Hosomi K."/>
            <person name="Uchiyama J."/>
            <person name="Ogura Y."/>
            <person name="Sakaguchi M."/>
            <person name="Kohda T."/>
            <person name="Mukamoto M."/>
            <person name="Misawa N."/>
            <person name="Matsuzaki S."/>
            <person name="Hayashi T."/>
            <person name="Kozaki S."/>
        </authorList>
    </citation>
    <scope>NUCLEOTIDE SEQUENCE</scope>
    <source>
        <strain evidence="13">Osaka05</strain>
    </source>
</reference>
<proteinExistence type="predicted"/>
<dbReference type="AlphaFoldDB" id="A0A0S6U143"/>
<keyword evidence="7 12" id="KW-0812">Transmembrane</keyword>
<feature type="transmembrane region" description="Helical" evidence="12">
    <location>
        <begin position="191"/>
        <end position="214"/>
    </location>
</feature>
<feature type="transmembrane region" description="Helical" evidence="12">
    <location>
        <begin position="21"/>
        <end position="40"/>
    </location>
</feature>
<feature type="transmembrane region" description="Helical" evidence="12">
    <location>
        <begin position="163"/>
        <end position="185"/>
    </location>
</feature>
<feature type="transmembrane region" description="Helical" evidence="12">
    <location>
        <begin position="317"/>
        <end position="339"/>
    </location>
</feature>
<name>A0A0S6U143_CLOBO</name>
<gene>
    <name evidence="13" type="ORF">CBO05C_0505</name>
</gene>
<dbReference type="GO" id="GO:0042910">
    <property type="term" value="F:xenobiotic transmembrane transporter activity"/>
    <property type="evidence" value="ECO:0007669"/>
    <property type="project" value="InterPro"/>
</dbReference>
<keyword evidence="6" id="KW-1003">Cell membrane</keyword>
<evidence type="ECO:0000256" key="5">
    <source>
        <dbReference type="ARBA" id="ARBA00022449"/>
    </source>
</evidence>
<evidence type="ECO:0000256" key="6">
    <source>
        <dbReference type="ARBA" id="ARBA00022475"/>
    </source>
</evidence>
<feature type="transmembrane region" description="Helical" evidence="12">
    <location>
        <begin position="125"/>
        <end position="142"/>
    </location>
</feature>
<dbReference type="GO" id="GO:0005886">
    <property type="term" value="C:plasma membrane"/>
    <property type="evidence" value="ECO:0007669"/>
    <property type="project" value="UniProtKB-SubCell"/>
</dbReference>
<dbReference type="Proteomes" id="UP000054164">
    <property type="component" value="Unassembled WGS sequence"/>
</dbReference>
<evidence type="ECO:0000313" key="13">
    <source>
        <dbReference type="EMBL" id="GAE00815.1"/>
    </source>
</evidence>
<keyword evidence="10 12" id="KW-0472">Membrane</keyword>
<feature type="transmembrane region" description="Helical" evidence="12">
    <location>
        <begin position="52"/>
        <end position="75"/>
    </location>
</feature>
<keyword evidence="8 12" id="KW-1133">Transmembrane helix</keyword>
<dbReference type="InterPro" id="IPR002528">
    <property type="entry name" value="MATE_fam"/>
</dbReference>
<protein>
    <recommendedName>
        <fullName evidence="3">Probable multidrug resistance protein NorM</fullName>
    </recommendedName>
    <alternativeName>
        <fullName evidence="11">Multidrug-efflux transporter</fullName>
    </alternativeName>
</protein>
<evidence type="ECO:0000256" key="8">
    <source>
        <dbReference type="ARBA" id="ARBA00022989"/>
    </source>
</evidence>
<dbReference type="CDD" id="cd13137">
    <property type="entry name" value="MATE_NorM_like"/>
    <property type="match status" value="1"/>
</dbReference>